<evidence type="ECO:0000256" key="4">
    <source>
        <dbReference type="ARBA" id="ARBA00023136"/>
    </source>
</evidence>
<reference evidence="7 8" key="1">
    <citation type="submission" date="2016-07" db="EMBL/GenBank/DDBJ databases">
        <title>Multiple horizontal gene transfer events from other fungi enriched the ability of initially mycotrophic Trichoderma (Ascomycota) to feed on dead plant biomass.</title>
        <authorList>
            <consortium name="DOE Joint Genome Institute"/>
            <person name="Aerts A."/>
            <person name="Atanasova L."/>
            <person name="Chenthamara K."/>
            <person name="Zhang J."/>
            <person name="Grujic M."/>
            <person name="Henrissat B."/>
            <person name="Kuo A."/>
            <person name="Salamov A."/>
            <person name="Lipzen A."/>
            <person name="Labutti K."/>
            <person name="Barry K."/>
            <person name="Miao Y."/>
            <person name="Rahimi M.J."/>
            <person name="Shen Q."/>
            <person name="Grigoriev I.V."/>
            <person name="Kubicek C.P."/>
            <person name="Druzhinina I.S."/>
        </authorList>
    </citation>
    <scope>NUCLEOTIDE SEQUENCE [LARGE SCALE GENOMIC DNA]</scope>
    <source>
        <strain evidence="7 8">CBS 433.97</strain>
    </source>
</reference>
<dbReference type="GO" id="GO:0015095">
    <property type="term" value="F:magnesium ion transmembrane transporter activity"/>
    <property type="evidence" value="ECO:0007669"/>
    <property type="project" value="TreeGrafter"/>
</dbReference>
<evidence type="ECO:0000313" key="7">
    <source>
        <dbReference type="EMBL" id="PTB47191.1"/>
    </source>
</evidence>
<feature type="transmembrane region" description="Helical" evidence="6">
    <location>
        <begin position="944"/>
        <end position="968"/>
    </location>
</feature>
<keyword evidence="3 6" id="KW-1133">Transmembrane helix</keyword>
<name>A0A2T3ZQV9_TRIA4</name>
<dbReference type="PANTHER" id="PTHR46494">
    <property type="entry name" value="CORA FAMILY METAL ION TRANSPORTER (EUROFUNG)"/>
    <property type="match status" value="1"/>
</dbReference>
<evidence type="ECO:0008006" key="9">
    <source>
        <dbReference type="Google" id="ProtNLM"/>
    </source>
</evidence>
<feature type="region of interest" description="Disordered" evidence="5">
    <location>
        <begin position="137"/>
        <end position="174"/>
    </location>
</feature>
<dbReference type="OrthoDB" id="5286874at2759"/>
<dbReference type="GO" id="GO:0050897">
    <property type="term" value="F:cobalt ion binding"/>
    <property type="evidence" value="ECO:0007669"/>
    <property type="project" value="TreeGrafter"/>
</dbReference>
<evidence type="ECO:0000256" key="6">
    <source>
        <dbReference type="SAM" id="Phobius"/>
    </source>
</evidence>
<dbReference type="Proteomes" id="UP000240493">
    <property type="component" value="Unassembled WGS sequence"/>
</dbReference>
<evidence type="ECO:0000256" key="2">
    <source>
        <dbReference type="ARBA" id="ARBA00022692"/>
    </source>
</evidence>
<evidence type="ECO:0000256" key="1">
    <source>
        <dbReference type="ARBA" id="ARBA00004651"/>
    </source>
</evidence>
<feature type="compositionally biased region" description="Basic residues" evidence="5">
    <location>
        <begin position="1073"/>
        <end position="1082"/>
    </location>
</feature>
<dbReference type="STRING" id="1042311.A0A2T3ZQV9"/>
<keyword evidence="2 6" id="KW-0812">Transmembrane</keyword>
<dbReference type="GO" id="GO:0005886">
    <property type="term" value="C:plasma membrane"/>
    <property type="evidence" value="ECO:0007669"/>
    <property type="project" value="UniProtKB-SubCell"/>
</dbReference>
<comment type="subcellular location">
    <subcellularLocation>
        <location evidence="1">Cell membrane</location>
        <topology evidence="1">Multi-pass membrane protein</topology>
    </subcellularLocation>
</comment>
<dbReference type="Gene3D" id="1.20.58.340">
    <property type="entry name" value="Magnesium transport protein CorA, transmembrane region"/>
    <property type="match status" value="1"/>
</dbReference>
<dbReference type="SUPFAM" id="SSF144083">
    <property type="entry name" value="Magnesium transport protein CorA, transmembrane region"/>
    <property type="match status" value="1"/>
</dbReference>
<evidence type="ECO:0000256" key="3">
    <source>
        <dbReference type="ARBA" id="ARBA00022989"/>
    </source>
</evidence>
<accession>A0A2T3ZQV9</accession>
<evidence type="ECO:0000313" key="8">
    <source>
        <dbReference type="Proteomes" id="UP000240493"/>
    </source>
</evidence>
<feature type="transmembrane region" description="Helical" evidence="6">
    <location>
        <begin position="980"/>
        <end position="1001"/>
    </location>
</feature>
<sequence length="1082" mass="123502">MAASVSSSHGRQGPQGEAIMTAVRDMTMMQMKRQDLRVIIENPPTAVPYAASSDGESENEGEDRVRRFMARSRPRRLNTQSSDRDVPRPPSINRDEVIINPVVYEDAEMEDYRIYRPMSPVFEDVDTFDDFQFAFPAEEPSKDTEMSDLETPTTESESTQKPEHPSSNIVPAPGIYSSTYSGTAELGAQHDVNLTILYDPKGQKQPLFRWLHVRQDTMNFDAFWVEVSRHIQFADAERAAVANLRAEVKRQCVKTRYNPQGAKVGYMEPKCIQVPVQATGKKASESSYAAHWICIPYFSLHQYSGSPSTSNTALFPAQTLLQSQYSRSSQQRDMDQAVCQLGQVPRGDCFHISQMWGLIVGNSVLITCSTLQQSELQGACLRVNTEPGQVGASGKILVSYGGAVMWSLTTKECPTWFTFVAHFRAFWPRCLEFWHKDRRLSAKNWGKVLKLAEGRQGDVKLKLKIADRPESPRVFLKPNTSTKTASAKGPEQAEDLPEYLHVFTLLPKSAEASGDTILEELHEQLSAAEKFLTEQTSYSAQRGYKQCRLMARDGVNEYLTNLAPRIDEKANDTLRRLYEERIDVFNMADMLFQLFFPLTFHGPTTGKYWGALNKLMKVRPSFPTIINMPELDGDGDAISAPLTEFKNALWQLTRDIQSFQSIMSFAGKEDRATIELPRELVTAWLHIVFGLIYSSHTTDWFNHMTRARSLMKDGMQKMIQGISSQNLLDKAVMLPTEVMSLITLNLLQDDVGKYDNICDTYSLYLNSLDTDITTKHSDRTYQHRLDLVKQEMTAIKRNLARQRSIIAMLRNRTSITDGNFMVRYGEEMPTQMRRLREWETGGRSERGGPRHRVPGYRHYGVAEDRTIEPGIYDQAQAQFLTDLDAASKLSATDTGGFRSLFLADCANLVEQREYEFRRNTEYAEDLERETTYKMEWTKDRQENAIYAFTLVTIIFLPLSAISSIFGMNTNDIRNMDFDQWLYWAIALPVTVIIIVAGLWWMDELGNTTDWLFGARKRSSEYGKSPVEPVVDYDSMGRSSDEMPVAYRRVRRARRTRRSYAAEDDPIATIPMPPRRRNSFYKY</sequence>
<proteinExistence type="predicted"/>
<feature type="compositionally biased region" description="Basic residues" evidence="5">
    <location>
        <begin position="67"/>
        <end position="76"/>
    </location>
</feature>
<gene>
    <name evidence="7" type="ORF">M441DRAFT_75931</name>
</gene>
<feature type="region of interest" description="Disordered" evidence="5">
    <location>
        <begin position="1053"/>
        <end position="1082"/>
    </location>
</feature>
<dbReference type="AlphaFoldDB" id="A0A2T3ZQV9"/>
<evidence type="ECO:0000256" key="5">
    <source>
        <dbReference type="SAM" id="MobiDB-lite"/>
    </source>
</evidence>
<dbReference type="InterPro" id="IPR045863">
    <property type="entry name" value="CorA_TM1_TM2"/>
</dbReference>
<dbReference type="GO" id="GO:0015087">
    <property type="term" value="F:cobalt ion transmembrane transporter activity"/>
    <property type="evidence" value="ECO:0007669"/>
    <property type="project" value="TreeGrafter"/>
</dbReference>
<dbReference type="GO" id="GO:0000287">
    <property type="term" value="F:magnesium ion binding"/>
    <property type="evidence" value="ECO:0007669"/>
    <property type="project" value="TreeGrafter"/>
</dbReference>
<dbReference type="PANTHER" id="PTHR46494:SF3">
    <property type="entry name" value="ZINC TRANSPORT PROTEIN ZNTB"/>
    <property type="match status" value="1"/>
</dbReference>
<keyword evidence="8" id="KW-1185">Reference proteome</keyword>
<organism evidence="7 8">
    <name type="scientific">Trichoderma asperellum (strain ATCC 204424 / CBS 433.97 / NBRC 101777)</name>
    <dbReference type="NCBI Taxonomy" id="1042311"/>
    <lineage>
        <taxon>Eukaryota</taxon>
        <taxon>Fungi</taxon>
        <taxon>Dikarya</taxon>
        <taxon>Ascomycota</taxon>
        <taxon>Pezizomycotina</taxon>
        <taxon>Sordariomycetes</taxon>
        <taxon>Hypocreomycetidae</taxon>
        <taxon>Hypocreales</taxon>
        <taxon>Hypocreaceae</taxon>
        <taxon>Trichoderma</taxon>
    </lineage>
</organism>
<feature type="compositionally biased region" description="Basic and acidic residues" evidence="5">
    <location>
        <begin position="82"/>
        <end position="93"/>
    </location>
</feature>
<keyword evidence="4 6" id="KW-0472">Membrane</keyword>
<dbReference type="Pfam" id="PF01544">
    <property type="entry name" value="CorA"/>
    <property type="match status" value="1"/>
</dbReference>
<feature type="region of interest" description="Disordered" evidence="5">
    <location>
        <begin position="46"/>
        <end position="93"/>
    </location>
</feature>
<dbReference type="InterPro" id="IPR002523">
    <property type="entry name" value="MgTranspt_CorA/ZnTranspt_ZntB"/>
</dbReference>
<protein>
    <recommendedName>
        <fullName evidence="9">Mg2+ transporter protein, CorA-like/Zinc transport protein ZntB</fullName>
    </recommendedName>
</protein>
<dbReference type="EMBL" id="KZ679256">
    <property type="protein sequence ID" value="PTB47191.1"/>
    <property type="molecule type" value="Genomic_DNA"/>
</dbReference>